<gene>
    <name evidence="1" type="ORF">OUZ56_007174</name>
</gene>
<protein>
    <submittedName>
        <fullName evidence="1">Uncharacterized protein</fullName>
    </submittedName>
</protein>
<accession>A0ABQ9YXT7</accession>
<dbReference type="Proteomes" id="UP001234178">
    <property type="component" value="Unassembled WGS sequence"/>
</dbReference>
<keyword evidence="2" id="KW-1185">Reference proteome</keyword>
<comment type="caution">
    <text evidence="1">The sequence shown here is derived from an EMBL/GenBank/DDBJ whole genome shotgun (WGS) entry which is preliminary data.</text>
</comment>
<reference evidence="1 2" key="1">
    <citation type="journal article" date="2023" name="Nucleic Acids Res.">
        <title>The hologenome of Daphnia magna reveals possible DNA methylation and microbiome-mediated evolution of the host genome.</title>
        <authorList>
            <person name="Chaturvedi A."/>
            <person name="Li X."/>
            <person name="Dhandapani V."/>
            <person name="Marshall H."/>
            <person name="Kissane S."/>
            <person name="Cuenca-Cambronero M."/>
            <person name="Asole G."/>
            <person name="Calvet F."/>
            <person name="Ruiz-Romero M."/>
            <person name="Marangio P."/>
            <person name="Guigo R."/>
            <person name="Rago D."/>
            <person name="Mirbahai L."/>
            <person name="Eastwood N."/>
            <person name="Colbourne J.K."/>
            <person name="Zhou J."/>
            <person name="Mallon E."/>
            <person name="Orsini L."/>
        </authorList>
    </citation>
    <scope>NUCLEOTIDE SEQUENCE [LARGE SCALE GENOMIC DNA]</scope>
    <source>
        <strain evidence="1">LRV0_1</strain>
    </source>
</reference>
<proteinExistence type="predicted"/>
<evidence type="ECO:0000313" key="1">
    <source>
        <dbReference type="EMBL" id="KAK4005464.1"/>
    </source>
</evidence>
<evidence type="ECO:0000313" key="2">
    <source>
        <dbReference type="Proteomes" id="UP001234178"/>
    </source>
</evidence>
<organism evidence="1 2">
    <name type="scientific">Daphnia magna</name>
    <dbReference type="NCBI Taxonomy" id="35525"/>
    <lineage>
        <taxon>Eukaryota</taxon>
        <taxon>Metazoa</taxon>
        <taxon>Ecdysozoa</taxon>
        <taxon>Arthropoda</taxon>
        <taxon>Crustacea</taxon>
        <taxon>Branchiopoda</taxon>
        <taxon>Diplostraca</taxon>
        <taxon>Cladocera</taxon>
        <taxon>Anomopoda</taxon>
        <taxon>Daphniidae</taxon>
        <taxon>Daphnia</taxon>
    </lineage>
</organism>
<dbReference type="EMBL" id="JAOYFB010000001">
    <property type="protein sequence ID" value="KAK4005464.1"/>
    <property type="molecule type" value="Genomic_DNA"/>
</dbReference>
<sequence>MSERITNVRMKIPDIILSCSCKESGKDCPLKCKLEWFGPVLISSAALLNEVLVSDEISIILLVYRFALRLSYHK</sequence>
<name>A0ABQ9YXT7_9CRUS</name>